<evidence type="ECO:0000313" key="1">
    <source>
        <dbReference type="EMBL" id="CAB4136184.1"/>
    </source>
</evidence>
<sequence length="299" mass="33957">MEFKIDIPTVQLKQALDSLDVDFSEIHKLSTLDLKSKVSKPQLAISIGYDDIAYNGEFNHLIFGTFGNISMIKGEEKARKSWLKSLLLGCCFQGNSVNYSTDIKGHNLQDKYVIDLDTEQDSYYSRLGADRICKMYGTPQSPVIPDNYIAINLREHNAKIRRDYLKWLFMESEYRNKLGVVSIDGYVDMLDNFNDLVESTEFTQSLMKYSTLSKAHITGVLHLNPGQDKARGHLGTILQQKCETVVIIKDEGSFSSVTCQRGRGKKWAAFGISVDKDWLPYTLTLDNQILESPKNKPNF</sequence>
<protein>
    <submittedName>
        <fullName evidence="1">Uncharacterized protein</fullName>
    </submittedName>
</protein>
<proteinExistence type="predicted"/>
<name>A0A6J5LNP1_9CAUD</name>
<accession>A0A6J5LNP1</accession>
<dbReference type="EMBL" id="LR796313">
    <property type="protein sequence ID" value="CAB4136184.1"/>
    <property type="molecule type" value="Genomic_DNA"/>
</dbReference>
<organism evidence="1">
    <name type="scientific">uncultured Caudovirales phage</name>
    <dbReference type="NCBI Taxonomy" id="2100421"/>
    <lineage>
        <taxon>Viruses</taxon>
        <taxon>Duplodnaviria</taxon>
        <taxon>Heunggongvirae</taxon>
        <taxon>Uroviricota</taxon>
        <taxon>Caudoviricetes</taxon>
        <taxon>Peduoviridae</taxon>
        <taxon>Maltschvirus</taxon>
        <taxon>Maltschvirus maltsch</taxon>
    </lineage>
</organism>
<gene>
    <name evidence="1" type="ORF">UFOVP299_24</name>
</gene>
<reference evidence="1" key="1">
    <citation type="submission" date="2020-04" db="EMBL/GenBank/DDBJ databases">
        <authorList>
            <person name="Chiriac C."/>
            <person name="Salcher M."/>
            <person name="Ghai R."/>
            <person name="Kavagutti S V."/>
        </authorList>
    </citation>
    <scope>NUCLEOTIDE SEQUENCE</scope>
</reference>